<dbReference type="Proteomes" id="UP001066276">
    <property type="component" value="Chromosome 4_2"/>
</dbReference>
<evidence type="ECO:0000313" key="2">
    <source>
        <dbReference type="Proteomes" id="UP001066276"/>
    </source>
</evidence>
<dbReference type="AlphaFoldDB" id="A0AAV7SIB0"/>
<name>A0AAV7SIB0_PLEWA</name>
<proteinExistence type="predicted"/>
<keyword evidence="2" id="KW-1185">Reference proteome</keyword>
<sequence>MRVSAVRSVVEFQREITACVALLSNACPRHQRLLSLEMQINRAHQAQEAKPDTGSDGKEGIRAIRDLQGTCFRSVQKSVGGP</sequence>
<evidence type="ECO:0000313" key="1">
    <source>
        <dbReference type="EMBL" id="KAJ1163823.1"/>
    </source>
</evidence>
<accession>A0AAV7SIB0</accession>
<organism evidence="1 2">
    <name type="scientific">Pleurodeles waltl</name>
    <name type="common">Iberian ribbed newt</name>
    <dbReference type="NCBI Taxonomy" id="8319"/>
    <lineage>
        <taxon>Eukaryota</taxon>
        <taxon>Metazoa</taxon>
        <taxon>Chordata</taxon>
        <taxon>Craniata</taxon>
        <taxon>Vertebrata</taxon>
        <taxon>Euteleostomi</taxon>
        <taxon>Amphibia</taxon>
        <taxon>Batrachia</taxon>
        <taxon>Caudata</taxon>
        <taxon>Salamandroidea</taxon>
        <taxon>Salamandridae</taxon>
        <taxon>Pleurodelinae</taxon>
        <taxon>Pleurodeles</taxon>
    </lineage>
</organism>
<protein>
    <submittedName>
        <fullName evidence="1">Uncharacterized protein</fullName>
    </submittedName>
</protein>
<dbReference type="EMBL" id="JANPWB010000008">
    <property type="protein sequence ID" value="KAJ1163823.1"/>
    <property type="molecule type" value="Genomic_DNA"/>
</dbReference>
<gene>
    <name evidence="1" type="ORF">NDU88_004275</name>
</gene>
<comment type="caution">
    <text evidence="1">The sequence shown here is derived from an EMBL/GenBank/DDBJ whole genome shotgun (WGS) entry which is preliminary data.</text>
</comment>
<reference evidence="1" key="1">
    <citation type="journal article" date="2022" name="bioRxiv">
        <title>Sequencing and chromosome-scale assembly of the giantPleurodeles waltlgenome.</title>
        <authorList>
            <person name="Brown T."/>
            <person name="Elewa A."/>
            <person name="Iarovenko S."/>
            <person name="Subramanian E."/>
            <person name="Araus A.J."/>
            <person name="Petzold A."/>
            <person name="Susuki M."/>
            <person name="Suzuki K.-i.T."/>
            <person name="Hayashi T."/>
            <person name="Toyoda A."/>
            <person name="Oliveira C."/>
            <person name="Osipova E."/>
            <person name="Leigh N.D."/>
            <person name="Simon A."/>
            <person name="Yun M.H."/>
        </authorList>
    </citation>
    <scope>NUCLEOTIDE SEQUENCE</scope>
    <source>
        <strain evidence="1">20211129_DDA</strain>
        <tissue evidence="1">Liver</tissue>
    </source>
</reference>